<dbReference type="EMBL" id="CP015518">
    <property type="protein sequence ID" value="APG24771.1"/>
    <property type="molecule type" value="Genomic_DNA"/>
</dbReference>
<dbReference type="InterPro" id="IPR020059">
    <property type="entry name" value="Glu/Gln-tRNA-synth_Ib_codon-bd"/>
</dbReference>
<sequence length="582" mass="66549">MSDKGSKETADHTKPAVDASESAAPTNFIRAIIDADLRQNKNDGCVVTRFPPEPNGYLHIGHAKSICLNFGLARDYAGAPGGSRCHLRFDDTNPTKEEQEYIDSIKETVRWLGFDWGAHEYYASDYFEQLYRWAIRLIEAGKAYVDDLSAEQIRAYRGTLTEPGRNSPCRDRSVEENLALFQAMKNGEFADGSRVLRAKIDMASPNLNLRDPVMYRILHAEHHRTGNRWCIYPMYDFTHGQSDSLEGITHSICTLEFEAHRPLYDWFIDQLGIHHPRQIEFARLNINYTVMSKRKLLELVNGEYVQGWDDPRMPTLAGLRRRGFTPAAIRNFCERIGVSKKDSCVDMGFLEYCVREDLDRTTPRAMAVLDPLRVVIDNYPEGQVDEFEAPNHPNLPEMGTRKVPFSRVLYIEREDFMEDPPKKFFRLAPGREVRLKYAYLIRCEEVVRDPVSNEIIELRCTYDPASRGGSAPDGRKVKGTLHWVSAAHAVKTEVRLYDRLFNVPAPDGDKEVDFKSHLNPDSLRVLGECLVEPSLAEAQPENRYQFERLGYFCADRFDFTAGKPVFNRTVTLRDSWAKAGGD</sequence>
<reference evidence="14 15" key="1">
    <citation type="journal article" date="2017" name="Genome Announc.">
        <title>Complete Genome Sequences of Two Acetylene-Fermenting Pelobacter acetylenicus Strains.</title>
        <authorList>
            <person name="Sutton J.M."/>
            <person name="Baesman S.M."/>
            <person name="Fierst J.L."/>
            <person name="Poret-Peterson A.T."/>
            <person name="Oremland R.S."/>
            <person name="Dunlap D.S."/>
            <person name="Akob D.M."/>
        </authorList>
    </citation>
    <scope>NUCLEOTIDE SEQUENCE [LARGE SCALE GENOMIC DNA]</scope>
    <source>
        <strain evidence="14 15">DSM 3247</strain>
    </source>
</reference>
<gene>
    <name evidence="8" type="primary">glnS</name>
    <name evidence="14" type="ORF">A7E75_06810</name>
</gene>
<feature type="region of interest" description="Disordered" evidence="10">
    <location>
        <begin position="1"/>
        <end position="21"/>
    </location>
</feature>
<evidence type="ECO:0000313" key="14">
    <source>
        <dbReference type="EMBL" id="APG24771.1"/>
    </source>
</evidence>
<dbReference type="SUPFAM" id="SSF52374">
    <property type="entry name" value="Nucleotidylyl transferase"/>
    <property type="match status" value="1"/>
</dbReference>
<dbReference type="InterPro" id="IPR004514">
    <property type="entry name" value="Gln-tRNA-synth"/>
</dbReference>
<keyword evidence="7 8" id="KW-0030">Aminoacyl-tRNA synthetase</keyword>
<dbReference type="STRING" id="29542.A6070_00750"/>
<dbReference type="AlphaFoldDB" id="A0A1L3GFN9"/>
<feature type="binding site" evidence="8">
    <location>
        <position position="90"/>
    </location>
    <ligand>
        <name>L-glutamine</name>
        <dbReference type="ChEBI" id="CHEBI:58359"/>
    </ligand>
</feature>
<dbReference type="EC" id="6.1.1.18" evidence="8"/>
<dbReference type="Pfam" id="PF03950">
    <property type="entry name" value="tRNA-synt_1c_C"/>
    <property type="match status" value="1"/>
</dbReference>
<feature type="domain" description="Glutamyl/glutaminyl-tRNA synthetase class Ib anti-codon binding" evidence="12">
    <location>
        <begin position="363"/>
        <end position="463"/>
    </location>
</feature>
<keyword evidence="5 8" id="KW-0067">ATP-binding</keyword>
<feature type="domain" description="tRNA synthetases class I (E and Q) anti-codon binding" evidence="13">
    <location>
        <begin position="480"/>
        <end position="555"/>
    </location>
</feature>
<evidence type="ECO:0000256" key="2">
    <source>
        <dbReference type="ARBA" id="ARBA00022490"/>
    </source>
</evidence>
<feature type="short sequence motif" description="'HIGH' region" evidence="8">
    <location>
        <begin position="52"/>
        <end position="62"/>
    </location>
</feature>
<dbReference type="FunFam" id="2.40.240.10:FF:000001">
    <property type="entry name" value="Glutamine--tRNA ligase"/>
    <property type="match status" value="1"/>
</dbReference>
<accession>A0A1L3GFN9</accession>
<dbReference type="InterPro" id="IPR011035">
    <property type="entry name" value="Ribosomal_bL25/Gln-tRNA_synth"/>
</dbReference>
<evidence type="ECO:0000256" key="9">
    <source>
        <dbReference type="RuleBase" id="RU363037"/>
    </source>
</evidence>
<evidence type="ECO:0000259" key="13">
    <source>
        <dbReference type="Pfam" id="PF20974"/>
    </source>
</evidence>
<dbReference type="RefSeq" id="WP_072286616.1">
    <property type="nucleotide sequence ID" value="NZ_CP015455.1"/>
</dbReference>
<feature type="binding site" evidence="8">
    <location>
        <begin position="283"/>
        <end position="284"/>
    </location>
    <ligand>
        <name>ATP</name>
        <dbReference type="ChEBI" id="CHEBI:30616"/>
    </ligand>
</feature>
<evidence type="ECO:0000259" key="12">
    <source>
        <dbReference type="Pfam" id="PF03950"/>
    </source>
</evidence>
<dbReference type="PANTHER" id="PTHR43097:SF5">
    <property type="entry name" value="GLUTAMATE--TRNA LIGASE"/>
    <property type="match status" value="1"/>
</dbReference>
<dbReference type="SUPFAM" id="SSF50715">
    <property type="entry name" value="Ribosomal protein L25-like"/>
    <property type="match status" value="1"/>
</dbReference>
<evidence type="ECO:0000256" key="3">
    <source>
        <dbReference type="ARBA" id="ARBA00022598"/>
    </source>
</evidence>
<protein>
    <recommendedName>
        <fullName evidence="8">Glutamine--tRNA ligase</fullName>
        <ecNumber evidence="8">6.1.1.18</ecNumber>
    </recommendedName>
    <alternativeName>
        <fullName evidence="8">Glutaminyl-tRNA synthetase</fullName>
        <shortName evidence="8">GlnRS</shortName>
    </alternativeName>
</protein>
<dbReference type="InterPro" id="IPR022861">
    <property type="entry name" value="Gln_tRNA_ligase_bac"/>
</dbReference>
<dbReference type="InterPro" id="IPR001412">
    <property type="entry name" value="aa-tRNA-synth_I_CS"/>
</dbReference>
<comment type="subcellular location">
    <subcellularLocation>
        <location evidence="8">Cytoplasm</location>
    </subcellularLocation>
</comment>
<keyword evidence="2 8" id="KW-0963">Cytoplasm</keyword>
<dbReference type="Pfam" id="PF00749">
    <property type="entry name" value="tRNA-synt_1c"/>
    <property type="match status" value="1"/>
</dbReference>
<evidence type="ECO:0000256" key="8">
    <source>
        <dbReference type="HAMAP-Rule" id="MF_00126"/>
    </source>
</evidence>
<dbReference type="GO" id="GO:0006425">
    <property type="term" value="P:glutaminyl-tRNA aminoacylation"/>
    <property type="evidence" value="ECO:0007669"/>
    <property type="project" value="UniProtKB-UniRule"/>
</dbReference>
<keyword evidence="15" id="KW-1185">Reference proteome</keyword>
<dbReference type="HAMAP" id="MF_00126">
    <property type="entry name" value="Gln_tRNA_synth"/>
    <property type="match status" value="1"/>
</dbReference>
<comment type="catalytic activity">
    <reaction evidence="8">
        <text>tRNA(Gln) + L-glutamine + ATP = L-glutaminyl-tRNA(Gln) + AMP + diphosphate</text>
        <dbReference type="Rhea" id="RHEA:20121"/>
        <dbReference type="Rhea" id="RHEA-COMP:9662"/>
        <dbReference type="Rhea" id="RHEA-COMP:9681"/>
        <dbReference type="ChEBI" id="CHEBI:30616"/>
        <dbReference type="ChEBI" id="CHEBI:33019"/>
        <dbReference type="ChEBI" id="CHEBI:58359"/>
        <dbReference type="ChEBI" id="CHEBI:78442"/>
        <dbReference type="ChEBI" id="CHEBI:78521"/>
        <dbReference type="ChEBI" id="CHEBI:456215"/>
        <dbReference type="EC" id="6.1.1.18"/>
    </reaction>
</comment>
<feature type="short sequence motif" description="'KMSKS' region" evidence="8">
    <location>
        <begin position="290"/>
        <end position="294"/>
    </location>
</feature>
<dbReference type="GO" id="GO:0005829">
    <property type="term" value="C:cytosol"/>
    <property type="evidence" value="ECO:0007669"/>
    <property type="project" value="TreeGrafter"/>
</dbReference>
<feature type="binding site" evidence="8">
    <location>
        <position position="254"/>
    </location>
    <ligand>
        <name>ATP</name>
        <dbReference type="ChEBI" id="CHEBI:30616"/>
    </ligand>
</feature>
<dbReference type="GO" id="GO:0004819">
    <property type="term" value="F:glutamine-tRNA ligase activity"/>
    <property type="evidence" value="ECO:0007669"/>
    <property type="project" value="UniProtKB-UniRule"/>
</dbReference>
<name>A0A1L3GFN9_SYNAC</name>
<proteinExistence type="inferred from homology"/>
<keyword evidence="4 8" id="KW-0547">Nucleotide-binding</keyword>
<evidence type="ECO:0000256" key="10">
    <source>
        <dbReference type="SAM" id="MobiDB-lite"/>
    </source>
</evidence>
<dbReference type="NCBIfam" id="NF011291">
    <property type="entry name" value="PRK14703.1"/>
    <property type="match status" value="1"/>
</dbReference>
<dbReference type="Pfam" id="PF20974">
    <property type="entry name" value="tRNA-synt_1c_C2"/>
    <property type="match status" value="1"/>
</dbReference>
<feature type="domain" description="Glutamyl/glutaminyl-tRNA synthetase class Ib catalytic" evidence="11">
    <location>
        <begin position="46"/>
        <end position="359"/>
    </location>
</feature>
<dbReference type="PROSITE" id="PS00178">
    <property type="entry name" value="AA_TRNA_LIGASE_I"/>
    <property type="match status" value="1"/>
</dbReference>
<dbReference type="InterPro" id="IPR014729">
    <property type="entry name" value="Rossmann-like_a/b/a_fold"/>
</dbReference>
<feature type="binding site" evidence="8">
    <location>
        <begin position="53"/>
        <end position="55"/>
    </location>
    <ligand>
        <name>ATP</name>
        <dbReference type="ChEBI" id="CHEBI:30616"/>
    </ligand>
</feature>
<evidence type="ECO:0000256" key="6">
    <source>
        <dbReference type="ARBA" id="ARBA00022917"/>
    </source>
</evidence>
<evidence type="ECO:0000256" key="5">
    <source>
        <dbReference type="ARBA" id="ARBA00022840"/>
    </source>
</evidence>
<comment type="subunit">
    <text evidence="8">Monomer.</text>
</comment>
<dbReference type="InterPro" id="IPR050132">
    <property type="entry name" value="Gln/Glu-tRNA_Ligase"/>
</dbReference>
<evidence type="ECO:0000256" key="1">
    <source>
        <dbReference type="ARBA" id="ARBA00005594"/>
    </source>
</evidence>
<evidence type="ECO:0000256" key="7">
    <source>
        <dbReference type="ARBA" id="ARBA00023146"/>
    </source>
</evidence>
<feature type="binding site" evidence="8">
    <location>
        <position position="235"/>
    </location>
    <ligand>
        <name>L-glutamine</name>
        <dbReference type="ChEBI" id="CHEBI:58359"/>
    </ligand>
</feature>
<dbReference type="KEGG" id="pace:A6070_00750"/>
<keyword evidence="3 8" id="KW-0436">Ligase</keyword>
<dbReference type="CDD" id="cd00807">
    <property type="entry name" value="GlnRS_core"/>
    <property type="match status" value="1"/>
</dbReference>
<comment type="caution">
    <text evidence="8">Lacks conserved residue(s) required for the propagation of feature annotation.</text>
</comment>
<dbReference type="OrthoDB" id="9807503at2"/>
<dbReference type="InterPro" id="IPR020058">
    <property type="entry name" value="Glu/Gln-tRNA-synth_Ib_cat-dom"/>
</dbReference>
<comment type="similarity">
    <text evidence="1 8 9">Belongs to the class-I aminoacyl-tRNA synthetase family.</text>
</comment>
<evidence type="ECO:0000256" key="4">
    <source>
        <dbReference type="ARBA" id="ARBA00022741"/>
    </source>
</evidence>
<dbReference type="Gene3D" id="3.40.50.620">
    <property type="entry name" value="HUPs"/>
    <property type="match status" value="1"/>
</dbReference>
<dbReference type="InterPro" id="IPR049437">
    <property type="entry name" value="tRNA-synt_1c_C2"/>
</dbReference>
<feature type="compositionally biased region" description="Basic and acidic residues" evidence="10">
    <location>
        <begin position="1"/>
        <end position="15"/>
    </location>
</feature>
<dbReference type="InterPro" id="IPR020056">
    <property type="entry name" value="Rbsml_bL25/Gln-tRNA_synth_N"/>
</dbReference>
<keyword evidence="6 8" id="KW-0648">Protein biosynthesis</keyword>
<dbReference type="PANTHER" id="PTHR43097">
    <property type="entry name" value="GLUTAMINE-TRNA LIGASE"/>
    <property type="match status" value="1"/>
</dbReference>
<dbReference type="Proteomes" id="UP000182264">
    <property type="component" value="Chromosome"/>
</dbReference>
<dbReference type="Gene3D" id="2.40.240.10">
    <property type="entry name" value="Ribosomal Protein L25, Chain P"/>
    <property type="match status" value="2"/>
</dbReference>
<evidence type="ECO:0000259" key="11">
    <source>
        <dbReference type="Pfam" id="PF00749"/>
    </source>
</evidence>
<feature type="binding site" evidence="8">
    <location>
        <begin position="59"/>
        <end position="65"/>
    </location>
    <ligand>
        <name>ATP</name>
        <dbReference type="ChEBI" id="CHEBI:30616"/>
    </ligand>
</feature>
<dbReference type="GO" id="GO:0005524">
    <property type="term" value="F:ATP binding"/>
    <property type="evidence" value="ECO:0007669"/>
    <property type="project" value="UniProtKB-UniRule"/>
</dbReference>
<dbReference type="NCBIfam" id="TIGR00440">
    <property type="entry name" value="glnS"/>
    <property type="match status" value="1"/>
</dbReference>
<dbReference type="FunFam" id="3.40.50.620:FF:000037">
    <property type="entry name" value="Glutamine--tRNA ligase cytoplasmic"/>
    <property type="match status" value="1"/>
</dbReference>
<evidence type="ECO:0000313" key="15">
    <source>
        <dbReference type="Proteomes" id="UP000182264"/>
    </source>
</evidence>
<dbReference type="GO" id="GO:0006424">
    <property type="term" value="P:glutamyl-tRNA aminoacylation"/>
    <property type="evidence" value="ECO:0007669"/>
    <property type="project" value="UniProtKB-UniRule"/>
</dbReference>
<feature type="binding site" evidence="8">
    <location>
        <begin position="291"/>
        <end position="293"/>
    </location>
    <ligand>
        <name>ATP</name>
        <dbReference type="ChEBI" id="CHEBI:30616"/>
    </ligand>
</feature>
<organism evidence="14 15">
    <name type="scientific">Syntrophotalea acetylenica</name>
    <name type="common">Pelobacter acetylenicus</name>
    <dbReference type="NCBI Taxonomy" id="29542"/>
    <lineage>
        <taxon>Bacteria</taxon>
        <taxon>Pseudomonadati</taxon>
        <taxon>Thermodesulfobacteriota</taxon>
        <taxon>Desulfuromonadia</taxon>
        <taxon>Desulfuromonadales</taxon>
        <taxon>Syntrophotaleaceae</taxon>
        <taxon>Syntrophotalea</taxon>
    </lineage>
</organism>